<dbReference type="CDD" id="cd03230">
    <property type="entry name" value="ABC_DR_subfamily_A"/>
    <property type="match status" value="1"/>
</dbReference>
<keyword evidence="2" id="KW-0547">Nucleotide-binding</keyword>
<dbReference type="PANTHER" id="PTHR42939">
    <property type="entry name" value="ABC TRANSPORTER ATP-BINDING PROTEIN ALBC-RELATED"/>
    <property type="match status" value="1"/>
</dbReference>
<proteinExistence type="predicted"/>
<evidence type="ECO:0000313" key="5">
    <source>
        <dbReference type="EMBL" id="CAD2073624.1"/>
    </source>
</evidence>
<dbReference type="InterPro" id="IPR051782">
    <property type="entry name" value="ABC_Transporter_VariousFunc"/>
</dbReference>
<dbReference type="InterPro" id="IPR027417">
    <property type="entry name" value="P-loop_NTPase"/>
</dbReference>
<dbReference type="SMART" id="SM00382">
    <property type="entry name" value="AAA"/>
    <property type="match status" value="1"/>
</dbReference>
<name>A0A6V7R9E3_9STAP</name>
<keyword evidence="3 5" id="KW-0067">ATP-binding</keyword>
<feature type="domain" description="ABC transporter" evidence="4">
    <location>
        <begin position="2"/>
        <end position="226"/>
    </location>
</feature>
<dbReference type="InterPro" id="IPR003439">
    <property type="entry name" value="ABC_transporter-like_ATP-bd"/>
</dbReference>
<dbReference type="PANTHER" id="PTHR42939:SF1">
    <property type="entry name" value="ABC TRANSPORTER ATP-BINDING PROTEIN ALBC-RELATED"/>
    <property type="match status" value="1"/>
</dbReference>
<evidence type="ECO:0000313" key="6">
    <source>
        <dbReference type="Proteomes" id="UP000589351"/>
    </source>
</evidence>
<dbReference type="InterPro" id="IPR017871">
    <property type="entry name" value="ABC_transporter-like_CS"/>
</dbReference>
<keyword evidence="1" id="KW-0813">Transport</keyword>
<gene>
    <name evidence="5" type="primary">drrA_1</name>
    <name evidence="5" type="ORF">JEODO184_00507</name>
</gene>
<evidence type="ECO:0000256" key="2">
    <source>
        <dbReference type="ARBA" id="ARBA00022741"/>
    </source>
</evidence>
<dbReference type="EMBL" id="CAJEWD010000004">
    <property type="protein sequence ID" value="CAD2073624.1"/>
    <property type="molecule type" value="Genomic_DNA"/>
</dbReference>
<dbReference type="GO" id="GO:0016887">
    <property type="term" value="F:ATP hydrolysis activity"/>
    <property type="evidence" value="ECO:0007669"/>
    <property type="project" value="InterPro"/>
</dbReference>
<dbReference type="PROSITE" id="PS00211">
    <property type="entry name" value="ABC_TRANSPORTER_1"/>
    <property type="match status" value="1"/>
</dbReference>
<dbReference type="Pfam" id="PF00005">
    <property type="entry name" value="ABC_tran"/>
    <property type="match status" value="1"/>
</dbReference>
<evidence type="ECO:0000256" key="3">
    <source>
        <dbReference type="ARBA" id="ARBA00022840"/>
    </source>
</evidence>
<protein>
    <submittedName>
        <fullName evidence="5">Daunorubicin/doxorubicin resistance ATP-binding protein DrrA</fullName>
    </submittedName>
</protein>
<evidence type="ECO:0000256" key="1">
    <source>
        <dbReference type="ARBA" id="ARBA00022448"/>
    </source>
</evidence>
<evidence type="ECO:0000259" key="4">
    <source>
        <dbReference type="PROSITE" id="PS50893"/>
    </source>
</evidence>
<dbReference type="PROSITE" id="PS50893">
    <property type="entry name" value="ABC_TRANSPORTER_2"/>
    <property type="match status" value="1"/>
</dbReference>
<dbReference type="InterPro" id="IPR003593">
    <property type="entry name" value="AAA+_ATPase"/>
</dbReference>
<comment type="caution">
    <text evidence="5">The sequence shown here is derived from an EMBL/GenBank/DDBJ whole genome shotgun (WGS) entry which is preliminary data.</text>
</comment>
<organism evidence="5 6">
    <name type="scientific">Jeotgalicoccus meleagridis</name>
    <dbReference type="NCBI Taxonomy" id="2759181"/>
    <lineage>
        <taxon>Bacteria</taxon>
        <taxon>Bacillati</taxon>
        <taxon>Bacillota</taxon>
        <taxon>Bacilli</taxon>
        <taxon>Bacillales</taxon>
        <taxon>Staphylococcaceae</taxon>
        <taxon>Jeotgalicoccus</taxon>
    </lineage>
</organism>
<dbReference type="Proteomes" id="UP000589351">
    <property type="component" value="Unassembled WGS sequence"/>
</dbReference>
<sequence length="291" mass="33303">MLELVNLSKSFGKFKALDDISLKVEKGEVMGFIGPNGAGKSTTIRLIIGALKANTGKIIFDGKDIKNDKNYLEKIAYVPGDVNLWNNLTGGEVINFMMAVKGNKDTERKNDLLKRFKLDPKKKCKNYSKGNRQKVALISAFLSDADFYIFDEPTTGLDPLMEREFHKEILTLKSQGKTVLLSSHILSEVEKLVDSLAIIKDGQIIETGSFEDLRHITRVEYIIRTDDNIDALRHQKFIKEFYNDHDGYHFLVDNEDIPDFLKYLKIYNLHVLETVPIKLEDIFLKYYQGET</sequence>
<dbReference type="Gene3D" id="3.40.50.300">
    <property type="entry name" value="P-loop containing nucleotide triphosphate hydrolases"/>
    <property type="match status" value="1"/>
</dbReference>
<dbReference type="GO" id="GO:0005524">
    <property type="term" value="F:ATP binding"/>
    <property type="evidence" value="ECO:0007669"/>
    <property type="project" value="UniProtKB-KW"/>
</dbReference>
<dbReference type="RefSeq" id="WP_235962201.1">
    <property type="nucleotide sequence ID" value="NZ_CAJEWD010000004.1"/>
</dbReference>
<reference evidence="5 6" key="1">
    <citation type="submission" date="2020-07" db="EMBL/GenBank/DDBJ databases">
        <authorList>
            <person name="Criscuolo A."/>
        </authorList>
    </citation>
    <scope>NUCLEOTIDE SEQUENCE [LARGE SCALE GENOMIC DNA]</scope>
    <source>
        <strain evidence="5">CIP111649</strain>
    </source>
</reference>
<keyword evidence="6" id="KW-1185">Reference proteome</keyword>
<dbReference type="SUPFAM" id="SSF52540">
    <property type="entry name" value="P-loop containing nucleoside triphosphate hydrolases"/>
    <property type="match status" value="1"/>
</dbReference>
<accession>A0A6V7R9E3</accession>
<dbReference type="AlphaFoldDB" id="A0A6V7R9E3"/>